<proteinExistence type="predicted"/>
<protein>
    <submittedName>
        <fullName evidence="3">Glycosyltransferase</fullName>
    </submittedName>
</protein>
<dbReference type="RefSeq" id="WP_248652669.1">
    <property type="nucleotide sequence ID" value="NZ_CP096660.1"/>
</dbReference>
<name>A0A8U0I153_9EURY</name>
<dbReference type="Proteomes" id="UP000830729">
    <property type="component" value="Plasmid unnamed1"/>
</dbReference>
<evidence type="ECO:0000259" key="1">
    <source>
        <dbReference type="Pfam" id="PF00534"/>
    </source>
</evidence>
<feature type="domain" description="Glycosyl transferase family 1" evidence="1">
    <location>
        <begin position="199"/>
        <end position="363"/>
    </location>
</feature>
<evidence type="ECO:0000259" key="2">
    <source>
        <dbReference type="Pfam" id="PF13439"/>
    </source>
</evidence>
<evidence type="ECO:0000313" key="3">
    <source>
        <dbReference type="EMBL" id="UPV76636.1"/>
    </source>
</evidence>
<feature type="domain" description="Glycosyltransferase subfamily 4-like N-terminal" evidence="2">
    <location>
        <begin position="29"/>
        <end position="189"/>
    </location>
</feature>
<dbReference type="InterPro" id="IPR001296">
    <property type="entry name" value="Glyco_trans_1"/>
</dbReference>
<organism evidence="3 4">
    <name type="scientific">Halorussus limi</name>
    <dbReference type="NCBI Taxonomy" id="2938695"/>
    <lineage>
        <taxon>Archaea</taxon>
        <taxon>Methanobacteriati</taxon>
        <taxon>Methanobacteriota</taxon>
        <taxon>Stenosarchaea group</taxon>
        <taxon>Halobacteria</taxon>
        <taxon>Halobacteriales</taxon>
        <taxon>Haladaptataceae</taxon>
        <taxon>Halorussus</taxon>
    </lineage>
</organism>
<dbReference type="SUPFAM" id="SSF53756">
    <property type="entry name" value="UDP-Glycosyltransferase/glycogen phosphorylase"/>
    <property type="match status" value="1"/>
</dbReference>
<sequence length="384" mass="42220">MRQLKSTTRRESEPGRKRLAFFLPNLYGGGAQQVTVTLANELAKRGYQVDLLVAYNEGELWSAVDENVARIDLNTPRIPIVGSGAAMPRIQRYLSSNRPTALISAMAYANVSALIASALTRMPNRVVVTEHTTAGMQTGRKDRIVNRVATRLYPLADAVVAVSEGVARDLADSSPVKREAIKCIPNPIVSEKLIRRSFEDLDNRWLSADEKTVVLSAGRLEPEKDYETLIRAFERISDEHDNARLVVLGNGSEKRQLESLTRELGVNDRVAFPGYVSNPYSWMRNADAFALSSRFEGLPTVLVEAMACGCPVVSTDCPHGPREILRGGEYGPLVPVGDDVALAEALCSVLERPQYDDVLRDRASDFSVEAAVDEYANLIETLDA</sequence>
<dbReference type="GeneID" id="72187348"/>
<dbReference type="AlphaFoldDB" id="A0A8U0I153"/>
<accession>A0A8U0I153</accession>
<dbReference type="Pfam" id="PF00534">
    <property type="entry name" value="Glycos_transf_1"/>
    <property type="match status" value="1"/>
</dbReference>
<dbReference type="PANTHER" id="PTHR12526">
    <property type="entry name" value="GLYCOSYLTRANSFERASE"/>
    <property type="match status" value="1"/>
</dbReference>
<dbReference type="Pfam" id="PF13439">
    <property type="entry name" value="Glyco_transf_4"/>
    <property type="match status" value="1"/>
</dbReference>
<geneLocation type="plasmid" evidence="3 4">
    <name>unnamed1</name>
</geneLocation>
<dbReference type="InterPro" id="IPR028098">
    <property type="entry name" value="Glyco_trans_4-like_N"/>
</dbReference>
<dbReference type="GO" id="GO:0016757">
    <property type="term" value="F:glycosyltransferase activity"/>
    <property type="evidence" value="ECO:0007669"/>
    <property type="project" value="InterPro"/>
</dbReference>
<keyword evidence="4" id="KW-1185">Reference proteome</keyword>
<evidence type="ECO:0000313" key="4">
    <source>
        <dbReference type="Proteomes" id="UP000830729"/>
    </source>
</evidence>
<keyword evidence="3" id="KW-0614">Plasmid</keyword>
<gene>
    <name evidence="3" type="ORF">M0R89_19075</name>
</gene>
<dbReference type="KEGG" id="halx:M0R89_19075"/>
<dbReference type="Gene3D" id="3.40.50.2000">
    <property type="entry name" value="Glycogen Phosphorylase B"/>
    <property type="match status" value="2"/>
</dbReference>
<dbReference type="EMBL" id="CP096660">
    <property type="protein sequence ID" value="UPV76636.1"/>
    <property type="molecule type" value="Genomic_DNA"/>
</dbReference>
<reference evidence="3 4" key="1">
    <citation type="submission" date="2022-04" db="EMBL/GenBank/DDBJ databases">
        <title>Diverse halophilic archaea isolated from saline environments.</title>
        <authorList>
            <person name="Cui H.-L."/>
        </authorList>
    </citation>
    <scope>NUCLEOTIDE SEQUENCE [LARGE SCALE GENOMIC DNA]</scope>
    <source>
        <strain evidence="3 4">XZYJT49</strain>
        <plasmid evidence="3 4">unnamed1</plasmid>
    </source>
</reference>
<dbReference type="CDD" id="cd03811">
    <property type="entry name" value="GT4_GT28_WabH-like"/>
    <property type="match status" value="1"/>
</dbReference>